<reference evidence="1 2" key="1">
    <citation type="journal article" date="2022" name="bioRxiv">
        <title>The genome of the oomycete Peronosclerospora sorghi, a cosmopolitan pathogen of maize and sorghum, is inflated with dispersed pseudogenes.</title>
        <authorList>
            <person name="Fletcher K."/>
            <person name="Martin F."/>
            <person name="Isakeit T."/>
            <person name="Cavanaugh K."/>
            <person name="Magill C."/>
            <person name="Michelmore R."/>
        </authorList>
    </citation>
    <scope>NUCLEOTIDE SEQUENCE [LARGE SCALE GENOMIC DNA]</scope>
    <source>
        <strain evidence="1">P6</strain>
    </source>
</reference>
<comment type="caution">
    <text evidence="1">The sequence shown here is derived from an EMBL/GenBank/DDBJ whole genome shotgun (WGS) entry which is preliminary data.</text>
</comment>
<sequence>MATDTRLPMIAALKRSMRREIASALETLSDVDVMAQSRALADKVSCLPDFARARGISVYLAMPKEAATTELLQTAFASNKKVYVPKIMGPSADDLTMLQVQSMDEIQRFPKVASPLWTYLPVSRSRFHPSVLTDTGIPRQDAMQCDEIDLVLLPGVAFDRRGGRLGHGKGFYDSFLRRLMEHYDAIGHPPPVTIGLCLAPQLVEQVPLAAHDRMLDIIVTPHEVINTRSL</sequence>
<name>A0ACC0W1J5_9STRA</name>
<protein>
    <submittedName>
        <fullName evidence="1">Uncharacterized protein</fullName>
    </submittedName>
</protein>
<gene>
    <name evidence="1" type="ORF">PsorP6_006728</name>
</gene>
<organism evidence="1 2">
    <name type="scientific">Peronosclerospora sorghi</name>
    <dbReference type="NCBI Taxonomy" id="230839"/>
    <lineage>
        <taxon>Eukaryota</taxon>
        <taxon>Sar</taxon>
        <taxon>Stramenopiles</taxon>
        <taxon>Oomycota</taxon>
        <taxon>Peronosporomycetes</taxon>
        <taxon>Peronosporales</taxon>
        <taxon>Peronosporaceae</taxon>
        <taxon>Peronosclerospora</taxon>
    </lineage>
</organism>
<proteinExistence type="predicted"/>
<keyword evidence="2" id="KW-1185">Reference proteome</keyword>
<evidence type="ECO:0000313" key="2">
    <source>
        <dbReference type="Proteomes" id="UP001163321"/>
    </source>
</evidence>
<accession>A0ACC0W1J5</accession>
<dbReference type="Proteomes" id="UP001163321">
    <property type="component" value="Chromosome 4"/>
</dbReference>
<evidence type="ECO:0000313" key="1">
    <source>
        <dbReference type="EMBL" id="KAI9912653.1"/>
    </source>
</evidence>
<dbReference type="EMBL" id="CM047583">
    <property type="protein sequence ID" value="KAI9912653.1"/>
    <property type="molecule type" value="Genomic_DNA"/>
</dbReference>